<keyword evidence="1" id="KW-1133">Transmembrane helix</keyword>
<keyword evidence="1" id="KW-0812">Transmembrane</keyword>
<proteinExistence type="predicted"/>
<evidence type="ECO:0000256" key="1">
    <source>
        <dbReference type="SAM" id="Phobius"/>
    </source>
</evidence>
<evidence type="ECO:0000313" key="3">
    <source>
        <dbReference type="Proteomes" id="UP000468687"/>
    </source>
</evidence>
<gene>
    <name evidence="2" type="ORF">G3T38_06595</name>
</gene>
<dbReference type="RefSeq" id="WP_163771290.1">
    <property type="nucleotide sequence ID" value="NZ_JAAGXA010000003.1"/>
</dbReference>
<sequence length="62" mass="6416">MQVGKTAFNVGGAIVVGLIVYLVTAHQVVPAWSVIALVVAVAVGLAIWGATRQTKRLEDGAE</sequence>
<comment type="caution">
    <text evidence="2">The sequence shown here is derived from an EMBL/GenBank/DDBJ whole genome shotgun (WGS) entry which is preliminary data.</text>
</comment>
<accession>A0A6P0HH85</accession>
<dbReference type="EMBL" id="JAAGXA010000003">
    <property type="protein sequence ID" value="NEN77941.1"/>
    <property type="molecule type" value="Genomic_DNA"/>
</dbReference>
<reference evidence="2 3" key="1">
    <citation type="journal article" date="2014" name="Int. J. Syst. Evol. Microbiol.">
        <title>Nocardioides zeae sp. nov., isolated from the stem of Zea mays.</title>
        <authorList>
            <person name="Glaeser S.P."/>
            <person name="McInroy J.A."/>
            <person name="Busse H.J."/>
            <person name="Kampfer P."/>
        </authorList>
    </citation>
    <scope>NUCLEOTIDE SEQUENCE [LARGE SCALE GENOMIC DNA]</scope>
    <source>
        <strain evidence="2 3">JCM 30728</strain>
    </source>
</reference>
<name>A0A6P0HH85_9ACTN</name>
<organism evidence="2 3">
    <name type="scientific">Nocardioides zeae</name>
    <dbReference type="NCBI Taxonomy" id="1457234"/>
    <lineage>
        <taxon>Bacteria</taxon>
        <taxon>Bacillati</taxon>
        <taxon>Actinomycetota</taxon>
        <taxon>Actinomycetes</taxon>
        <taxon>Propionibacteriales</taxon>
        <taxon>Nocardioidaceae</taxon>
        <taxon>Nocardioides</taxon>
    </lineage>
</organism>
<protein>
    <submittedName>
        <fullName evidence="2">Uncharacterized protein</fullName>
    </submittedName>
</protein>
<keyword evidence="3" id="KW-1185">Reference proteome</keyword>
<feature type="transmembrane region" description="Helical" evidence="1">
    <location>
        <begin position="31"/>
        <end position="50"/>
    </location>
</feature>
<dbReference type="Proteomes" id="UP000468687">
    <property type="component" value="Unassembled WGS sequence"/>
</dbReference>
<feature type="transmembrane region" description="Helical" evidence="1">
    <location>
        <begin position="7"/>
        <end position="25"/>
    </location>
</feature>
<dbReference type="AlphaFoldDB" id="A0A6P0HH85"/>
<keyword evidence="1" id="KW-0472">Membrane</keyword>
<evidence type="ECO:0000313" key="2">
    <source>
        <dbReference type="EMBL" id="NEN77941.1"/>
    </source>
</evidence>